<dbReference type="GO" id="GO:0036220">
    <property type="term" value="F:ITP diphosphatase activity"/>
    <property type="evidence" value="ECO:0007669"/>
    <property type="project" value="UniProtKB-UniRule"/>
</dbReference>
<keyword evidence="7 10" id="KW-0546">Nucleotide metabolism</keyword>
<evidence type="ECO:0000256" key="11">
    <source>
        <dbReference type="RuleBase" id="RU003781"/>
    </source>
</evidence>
<dbReference type="InterPro" id="IPR020922">
    <property type="entry name" value="dITP/XTP_pyrophosphatase"/>
</dbReference>
<dbReference type="HAMAP" id="MF_01405">
    <property type="entry name" value="Non_canon_purine_NTPase"/>
    <property type="match status" value="1"/>
</dbReference>
<dbReference type="PANTHER" id="PTHR11067">
    <property type="entry name" value="INOSINE TRIPHOSPHATE PYROPHOSPHATASE/HAM1 PROTEIN"/>
    <property type="match status" value="1"/>
</dbReference>
<dbReference type="FunFam" id="3.90.950.10:FF:000001">
    <property type="entry name" value="dITP/XTP pyrophosphatase"/>
    <property type="match status" value="1"/>
</dbReference>
<dbReference type="GO" id="GO:0035870">
    <property type="term" value="F:dITP diphosphatase activity"/>
    <property type="evidence" value="ECO:0007669"/>
    <property type="project" value="UniProtKB-UniRule"/>
</dbReference>
<dbReference type="EC" id="3.6.1.66" evidence="10"/>
<feature type="binding site" evidence="10">
    <location>
        <position position="37"/>
    </location>
    <ligand>
        <name>Mg(2+)</name>
        <dbReference type="ChEBI" id="CHEBI:18420"/>
    </ligand>
</feature>
<evidence type="ECO:0000256" key="1">
    <source>
        <dbReference type="ARBA" id="ARBA00008023"/>
    </source>
</evidence>
<dbReference type="RefSeq" id="WP_156682965.1">
    <property type="nucleotide sequence ID" value="NZ_CABWIB010000001.1"/>
</dbReference>
<dbReference type="Pfam" id="PF01725">
    <property type="entry name" value="Ham1p_like"/>
    <property type="match status" value="1"/>
</dbReference>
<comment type="subunit">
    <text evidence="2 10">Homodimer.</text>
</comment>
<comment type="cofactor">
    <cofactor evidence="10">
        <name>Mg(2+)</name>
        <dbReference type="ChEBI" id="CHEBI:18420"/>
    </cofactor>
    <text evidence="10">Binds 1 Mg(2+) ion per subunit.</text>
</comment>
<comment type="catalytic activity">
    <reaction evidence="10">
        <text>ITP + H2O = IMP + diphosphate + H(+)</text>
        <dbReference type="Rhea" id="RHEA:29399"/>
        <dbReference type="ChEBI" id="CHEBI:15377"/>
        <dbReference type="ChEBI" id="CHEBI:15378"/>
        <dbReference type="ChEBI" id="CHEBI:33019"/>
        <dbReference type="ChEBI" id="CHEBI:58053"/>
        <dbReference type="ChEBI" id="CHEBI:61402"/>
        <dbReference type="EC" id="3.6.1.66"/>
    </reaction>
</comment>
<evidence type="ECO:0000256" key="5">
    <source>
        <dbReference type="ARBA" id="ARBA00022801"/>
    </source>
</evidence>
<dbReference type="Gene3D" id="3.90.950.10">
    <property type="match status" value="1"/>
</dbReference>
<name>A0A6I8MBQ7_9FUSO</name>
<comment type="catalytic activity">
    <reaction evidence="8 10">
        <text>dITP + H2O = dIMP + diphosphate + H(+)</text>
        <dbReference type="Rhea" id="RHEA:28342"/>
        <dbReference type="ChEBI" id="CHEBI:15377"/>
        <dbReference type="ChEBI" id="CHEBI:15378"/>
        <dbReference type="ChEBI" id="CHEBI:33019"/>
        <dbReference type="ChEBI" id="CHEBI:61194"/>
        <dbReference type="ChEBI" id="CHEBI:61382"/>
        <dbReference type="EC" id="3.6.1.66"/>
    </reaction>
</comment>
<evidence type="ECO:0000256" key="9">
    <source>
        <dbReference type="ARBA" id="ARBA00052017"/>
    </source>
</evidence>
<dbReference type="AlphaFoldDB" id="A0A6I8MBQ7"/>
<dbReference type="InterPro" id="IPR029001">
    <property type="entry name" value="ITPase-like_fam"/>
</dbReference>
<accession>A0A6I8MBQ7</accession>
<dbReference type="GO" id="GO:0005829">
    <property type="term" value="C:cytosol"/>
    <property type="evidence" value="ECO:0007669"/>
    <property type="project" value="TreeGrafter"/>
</dbReference>
<evidence type="ECO:0000256" key="4">
    <source>
        <dbReference type="ARBA" id="ARBA00022741"/>
    </source>
</evidence>
<reference evidence="12 13" key="1">
    <citation type="submission" date="2019-10" db="EMBL/GenBank/DDBJ databases">
        <authorList>
            <person name="Blom J."/>
        </authorList>
    </citation>
    <scope>NUCLEOTIDE SEQUENCE [LARGE SCALE GENOMIC DNA]</scope>
    <source>
        <strain evidence="12 13">ES3154-GLU</strain>
    </source>
</reference>
<dbReference type="EMBL" id="CABWIB010000001">
    <property type="protein sequence ID" value="VWL84915.1"/>
    <property type="molecule type" value="Genomic_DNA"/>
</dbReference>
<feature type="binding site" evidence="10">
    <location>
        <position position="67"/>
    </location>
    <ligand>
        <name>substrate</name>
    </ligand>
</feature>
<dbReference type="SUPFAM" id="SSF52972">
    <property type="entry name" value="ITPase-like"/>
    <property type="match status" value="1"/>
</dbReference>
<evidence type="ECO:0000256" key="10">
    <source>
        <dbReference type="HAMAP-Rule" id="MF_01405"/>
    </source>
</evidence>
<sequence>MKKIILATTNKGKLAEFNELVKGLGVEFILPVMPEIEEDGLTFSENALKKASVVAKLNNMTTLSDDSGLCVEALDNGPGIYTARYKSELGSYENRQKALIEELNSKNKENRKAKFVCVLCLCEPNGEYMTFEGIVEGEITEKIEGTNGHGYDPIFYNKEIGKSFGNATEKEKNTVSHRAKAFEKFKKYLKTEMGINE</sequence>
<keyword evidence="5 10" id="KW-0378">Hydrolase</keyword>
<comment type="function">
    <text evidence="10">Pyrophosphatase that catalyzes the hydrolysis of nucleoside triphosphates to their monophosphate derivatives, with a high preference for the non-canonical purine nucleotides XTP (xanthosine triphosphate), dITP (deoxyinosine triphosphate) and ITP. Seems to function as a house-cleaning enzyme that removes non-canonical purine nucleotides from the nucleotide pool, thus preventing their incorporation into DNA/RNA and avoiding chromosomal lesions.</text>
</comment>
<protein>
    <recommendedName>
        <fullName evidence="10">dITP/XTP pyrophosphatase</fullName>
        <ecNumber evidence="10">3.6.1.66</ecNumber>
    </recommendedName>
    <alternativeName>
        <fullName evidence="10">Non-canonical purine NTP pyrophosphatase</fullName>
    </alternativeName>
    <alternativeName>
        <fullName evidence="10">Non-standard purine NTP pyrophosphatase</fullName>
    </alternativeName>
    <alternativeName>
        <fullName evidence="10">Nucleoside-triphosphate diphosphatase</fullName>
    </alternativeName>
    <alternativeName>
        <fullName evidence="10">Nucleoside-triphosphate pyrophosphatase</fullName>
        <shortName evidence="10">NTPase</shortName>
    </alternativeName>
</protein>
<evidence type="ECO:0000313" key="13">
    <source>
        <dbReference type="Proteomes" id="UP000419017"/>
    </source>
</evidence>
<dbReference type="NCBIfam" id="TIGR00042">
    <property type="entry name" value="RdgB/HAM1 family non-canonical purine NTP pyrophosphatase"/>
    <property type="match status" value="1"/>
</dbReference>
<dbReference type="Proteomes" id="UP000419017">
    <property type="component" value="Unassembled WGS sequence"/>
</dbReference>
<evidence type="ECO:0000313" key="12">
    <source>
        <dbReference type="EMBL" id="VWL84915.1"/>
    </source>
</evidence>
<evidence type="ECO:0000256" key="6">
    <source>
        <dbReference type="ARBA" id="ARBA00022842"/>
    </source>
</evidence>
<evidence type="ECO:0000256" key="3">
    <source>
        <dbReference type="ARBA" id="ARBA00022723"/>
    </source>
</evidence>
<proteinExistence type="inferred from homology"/>
<keyword evidence="3 10" id="KW-0479">Metal-binding</keyword>
<dbReference type="GO" id="GO:0017111">
    <property type="term" value="F:ribonucleoside triphosphate phosphatase activity"/>
    <property type="evidence" value="ECO:0007669"/>
    <property type="project" value="InterPro"/>
</dbReference>
<dbReference type="GO" id="GO:0000166">
    <property type="term" value="F:nucleotide binding"/>
    <property type="evidence" value="ECO:0007669"/>
    <property type="project" value="UniProtKB-KW"/>
</dbReference>
<feature type="binding site" evidence="10">
    <location>
        <begin position="8"/>
        <end position="13"/>
    </location>
    <ligand>
        <name>substrate</name>
    </ligand>
</feature>
<feature type="active site" description="Proton acceptor" evidence="10">
    <location>
        <position position="66"/>
    </location>
</feature>
<feature type="binding site" evidence="10">
    <location>
        <begin position="177"/>
        <end position="178"/>
    </location>
    <ligand>
        <name>substrate</name>
    </ligand>
</feature>
<dbReference type="PANTHER" id="PTHR11067:SF9">
    <property type="entry name" value="INOSINE TRIPHOSPHATE PYROPHOSPHATASE"/>
    <property type="match status" value="1"/>
</dbReference>
<gene>
    <name evidence="12" type="ORF">OMES3154_00172</name>
</gene>
<dbReference type="GO" id="GO:0009146">
    <property type="term" value="P:purine nucleoside triphosphate catabolic process"/>
    <property type="evidence" value="ECO:0007669"/>
    <property type="project" value="UniProtKB-UniRule"/>
</dbReference>
<keyword evidence="13" id="KW-1185">Reference proteome</keyword>
<comment type="catalytic activity">
    <reaction evidence="9 10">
        <text>XTP + H2O = XMP + diphosphate + H(+)</text>
        <dbReference type="Rhea" id="RHEA:28610"/>
        <dbReference type="ChEBI" id="CHEBI:15377"/>
        <dbReference type="ChEBI" id="CHEBI:15378"/>
        <dbReference type="ChEBI" id="CHEBI:33019"/>
        <dbReference type="ChEBI" id="CHEBI:57464"/>
        <dbReference type="ChEBI" id="CHEBI:61314"/>
        <dbReference type="EC" id="3.6.1.66"/>
    </reaction>
</comment>
<evidence type="ECO:0000256" key="8">
    <source>
        <dbReference type="ARBA" id="ARBA00051875"/>
    </source>
</evidence>
<dbReference type="GO" id="GO:0009117">
    <property type="term" value="P:nucleotide metabolic process"/>
    <property type="evidence" value="ECO:0007669"/>
    <property type="project" value="UniProtKB-KW"/>
</dbReference>
<comment type="similarity">
    <text evidence="1 10 11">Belongs to the HAM1 NTPase family.</text>
</comment>
<feature type="binding site" evidence="10">
    <location>
        <position position="172"/>
    </location>
    <ligand>
        <name>substrate</name>
    </ligand>
</feature>
<dbReference type="CDD" id="cd00515">
    <property type="entry name" value="HAM1"/>
    <property type="match status" value="1"/>
</dbReference>
<dbReference type="InterPro" id="IPR002637">
    <property type="entry name" value="RdgB/HAM1"/>
</dbReference>
<feature type="binding site" evidence="10">
    <location>
        <position position="66"/>
    </location>
    <ligand>
        <name>Mg(2+)</name>
        <dbReference type="ChEBI" id="CHEBI:18420"/>
    </ligand>
</feature>
<keyword evidence="6 10" id="KW-0460">Magnesium</keyword>
<dbReference type="GO" id="GO:0036222">
    <property type="term" value="F:XTP diphosphatase activity"/>
    <property type="evidence" value="ECO:0007669"/>
    <property type="project" value="UniProtKB-UniRule"/>
</dbReference>
<feature type="binding site" evidence="10">
    <location>
        <begin position="149"/>
        <end position="152"/>
    </location>
    <ligand>
        <name>substrate</name>
    </ligand>
</feature>
<dbReference type="GO" id="GO:0046872">
    <property type="term" value="F:metal ion binding"/>
    <property type="evidence" value="ECO:0007669"/>
    <property type="project" value="UniProtKB-KW"/>
</dbReference>
<organism evidence="12 13">
    <name type="scientific">Oceanivirga miroungae</name>
    <dbReference type="NCBI Taxonomy" id="1130046"/>
    <lineage>
        <taxon>Bacteria</taxon>
        <taxon>Fusobacteriati</taxon>
        <taxon>Fusobacteriota</taxon>
        <taxon>Fusobacteriia</taxon>
        <taxon>Fusobacteriales</taxon>
        <taxon>Leptotrichiaceae</taxon>
        <taxon>Oceanivirga</taxon>
    </lineage>
</organism>
<evidence type="ECO:0000256" key="7">
    <source>
        <dbReference type="ARBA" id="ARBA00023080"/>
    </source>
</evidence>
<evidence type="ECO:0000256" key="2">
    <source>
        <dbReference type="ARBA" id="ARBA00011738"/>
    </source>
</evidence>
<keyword evidence="4 10" id="KW-0547">Nucleotide-binding</keyword>